<feature type="region of interest" description="Disordered" evidence="1">
    <location>
        <begin position="29"/>
        <end position="52"/>
    </location>
</feature>
<keyword evidence="3" id="KW-1185">Reference proteome</keyword>
<dbReference type="Proteomes" id="UP000591844">
    <property type="component" value="Unassembled WGS sequence"/>
</dbReference>
<feature type="compositionally biased region" description="Polar residues" evidence="1">
    <location>
        <begin position="32"/>
        <end position="52"/>
    </location>
</feature>
<gene>
    <name evidence="2" type="ORF">C5469_06270</name>
</gene>
<sequence>MEREYSEKQKNPSKLSRKTAISERIAALERNGLSNSSQPVPQFSRPYTSNRPVVNINPGRSSIAVATANSTSPVNIPTPAPASPDKLLSSNRCDTTSSTLTIGKYKLELTSQGKVVVFRGDNRTPEQIGAAGGFYPWSKQDAGKIKKELIDEFIKIGPSAHMMGHVRSPNKNYVSTGMNMDSGGFGEQSEYLYRMEIPGLKPQDMNERTLGEKIRQDSRGINYPHFLMSHLTLAESEFVAMIPARSEELTFITPIPLSYITSYRKRGTNTWHPMPFKK</sequence>
<proteinExistence type="predicted"/>
<evidence type="ECO:0000313" key="3">
    <source>
        <dbReference type="Proteomes" id="UP000591844"/>
    </source>
</evidence>
<protein>
    <submittedName>
        <fullName evidence="2">Uncharacterized protein</fullName>
    </submittedName>
</protein>
<dbReference type="Gene3D" id="3.90.210.10">
    <property type="entry name" value="Heat-Labile Enterotoxin, subunit A"/>
    <property type="match status" value="1"/>
</dbReference>
<dbReference type="RefSeq" id="WP_166303830.1">
    <property type="nucleotide sequence ID" value="NZ_CAWPIB010000005.1"/>
</dbReference>
<evidence type="ECO:0000256" key="1">
    <source>
        <dbReference type="SAM" id="MobiDB-lite"/>
    </source>
</evidence>
<reference evidence="2 3" key="1">
    <citation type="submission" date="2018-02" db="EMBL/GenBank/DDBJ databases">
        <authorList>
            <person name="Machado R.A."/>
        </authorList>
    </citation>
    <scope>NUCLEOTIDE SEQUENCE [LARGE SCALE GENOMIC DNA]</scope>
    <source>
        <strain evidence="2 3">DSM 19724</strain>
    </source>
</reference>
<name>A0A7X5THD9_9GAMM</name>
<organism evidence="2 3">
    <name type="scientific">Photorhabdus cinerea</name>
    <dbReference type="NCBI Taxonomy" id="471575"/>
    <lineage>
        <taxon>Bacteria</taxon>
        <taxon>Pseudomonadati</taxon>
        <taxon>Pseudomonadota</taxon>
        <taxon>Gammaproteobacteria</taxon>
        <taxon>Enterobacterales</taxon>
        <taxon>Morganellaceae</taxon>
        <taxon>Photorhabdus</taxon>
    </lineage>
</organism>
<dbReference type="SUPFAM" id="SSF56399">
    <property type="entry name" value="ADP-ribosylation"/>
    <property type="match status" value="1"/>
</dbReference>
<comment type="caution">
    <text evidence="2">The sequence shown here is derived from an EMBL/GenBank/DDBJ whole genome shotgun (WGS) entry which is preliminary data.</text>
</comment>
<dbReference type="AlphaFoldDB" id="A0A7X5THD9"/>
<dbReference type="EMBL" id="PUJW01000005">
    <property type="protein sequence ID" value="NHB91772.1"/>
    <property type="molecule type" value="Genomic_DNA"/>
</dbReference>
<accession>A0A7X5THD9</accession>
<evidence type="ECO:0000313" key="2">
    <source>
        <dbReference type="EMBL" id="NHB91772.1"/>
    </source>
</evidence>
<feature type="region of interest" description="Disordered" evidence="1">
    <location>
        <begin position="70"/>
        <end position="91"/>
    </location>
</feature>